<dbReference type="EMBL" id="JACDUS010000004">
    <property type="protein sequence ID" value="MBA2881665.1"/>
    <property type="molecule type" value="Genomic_DNA"/>
</dbReference>
<evidence type="ECO:0000313" key="1">
    <source>
        <dbReference type="EMBL" id="MBA2881665.1"/>
    </source>
</evidence>
<sequence length="83" mass="9342">MTNPCEACDMEEKVYVCCGRHPETGFRMPLQIGEKRTVLACPCLEASGRCTVYSRRPQACRAFFCDGFDTFTFMADIFPVPTS</sequence>
<comment type="caution">
    <text evidence="1">The sequence shown here is derived from an EMBL/GenBank/DDBJ whole genome shotgun (WGS) entry which is preliminary data.</text>
</comment>
<gene>
    <name evidence="1" type="ORF">HNR65_001992</name>
</gene>
<dbReference type="Proteomes" id="UP000525298">
    <property type="component" value="Unassembled WGS sequence"/>
</dbReference>
<evidence type="ECO:0000313" key="2">
    <source>
        <dbReference type="Proteomes" id="UP000525298"/>
    </source>
</evidence>
<keyword evidence="2" id="KW-1185">Reference proteome</keyword>
<proteinExistence type="predicted"/>
<dbReference type="AlphaFoldDB" id="A0A7W0C9N4"/>
<dbReference type="RefSeq" id="WP_181551301.1">
    <property type="nucleotide sequence ID" value="NZ_JACDUS010000004.1"/>
</dbReference>
<accession>A0A7W0C9N4</accession>
<protein>
    <submittedName>
        <fullName evidence="1">Fe-S-cluster containining protein</fullName>
    </submittedName>
</protein>
<reference evidence="1 2" key="1">
    <citation type="submission" date="2020-07" db="EMBL/GenBank/DDBJ databases">
        <title>Genomic Encyclopedia of Type Strains, Phase IV (KMG-IV): sequencing the most valuable type-strain genomes for metagenomic binning, comparative biology and taxonomic classification.</title>
        <authorList>
            <person name="Goeker M."/>
        </authorList>
    </citation>
    <scope>NUCLEOTIDE SEQUENCE [LARGE SCALE GENOMIC DNA]</scope>
    <source>
        <strain evidence="1 2">DSM 17721</strain>
    </source>
</reference>
<organism evidence="1 2">
    <name type="scientific">Desulfosalsimonas propionicica</name>
    <dbReference type="NCBI Taxonomy" id="332175"/>
    <lineage>
        <taxon>Bacteria</taxon>
        <taxon>Pseudomonadati</taxon>
        <taxon>Thermodesulfobacteriota</taxon>
        <taxon>Desulfobacteria</taxon>
        <taxon>Desulfobacterales</taxon>
        <taxon>Desulfosalsimonadaceae</taxon>
        <taxon>Desulfosalsimonas</taxon>
    </lineage>
</organism>
<name>A0A7W0C9N4_9BACT</name>